<comment type="caution">
    <text evidence="4">The sequence shown here is derived from an EMBL/GenBank/DDBJ whole genome shotgun (WGS) entry which is preliminary data.</text>
</comment>
<dbReference type="InterPro" id="IPR005913">
    <property type="entry name" value="dTDP_dehydrorham_reduct"/>
</dbReference>
<feature type="domain" description="RmlD-like substrate binding" evidence="3">
    <location>
        <begin position="8"/>
        <end position="300"/>
    </location>
</feature>
<sequence>MKRSTKNKILVTGASGLLGLELTRCAKKSGYGVIGTYNENPNLTDKDYVNLKCDIGVAKAVNFLDKKIGKINTIFHCASMTNIDKCEKNREDCWRVNVVGTRNITELAKKQGAKLIYISTGSVFSGVKGNYKESDTPDPKNFYSWTKLLGEEAVLAYNQGIVVRVVPIGIHSIGRPQANFIEWLVDSVSNNRSFNLFSDVYINAISAKTLAGLLLKVPEVLSKGILHIGSRDRLSKAEIGQVVISKFPNFSGEAKIISVDNMPGNFAARPKEMWFNIDKAAKLGLKMPNLKDELELILQKNDSNTKK</sequence>
<comment type="similarity">
    <text evidence="1 2">Belongs to the dTDP-4-dehydrorhamnose reductase family.</text>
</comment>
<dbReference type="PANTHER" id="PTHR10491:SF4">
    <property type="entry name" value="METHIONINE ADENOSYLTRANSFERASE 2 SUBUNIT BETA"/>
    <property type="match status" value="1"/>
</dbReference>
<evidence type="ECO:0000259" key="3">
    <source>
        <dbReference type="Pfam" id="PF04321"/>
    </source>
</evidence>
<name>A0A1F8G9Y7_9BACT</name>
<gene>
    <name evidence="4" type="ORF">A2918_03390</name>
</gene>
<dbReference type="SUPFAM" id="SSF51735">
    <property type="entry name" value="NAD(P)-binding Rossmann-fold domains"/>
    <property type="match status" value="1"/>
</dbReference>
<evidence type="ECO:0000313" key="5">
    <source>
        <dbReference type="Proteomes" id="UP000178227"/>
    </source>
</evidence>
<dbReference type="Gene3D" id="3.40.50.720">
    <property type="entry name" value="NAD(P)-binding Rossmann-like Domain"/>
    <property type="match status" value="1"/>
</dbReference>
<keyword evidence="2" id="KW-0521">NADP</keyword>
<dbReference type="AlphaFoldDB" id="A0A1F8G9Y7"/>
<comment type="function">
    <text evidence="2">Catalyzes the reduction of dTDP-6-deoxy-L-lyxo-4-hexulose to yield dTDP-L-rhamnose.</text>
</comment>
<dbReference type="UniPathway" id="UPA00124"/>
<evidence type="ECO:0000256" key="2">
    <source>
        <dbReference type="RuleBase" id="RU364082"/>
    </source>
</evidence>
<dbReference type="GO" id="GO:0006556">
    <property type="term" value="P:S-adenosylmethionine biosynthetic process"/>
    <property type="evidence" value="ECO:0007669"/>
    <property type="project" value="TreeGrafter"/>
</dbReference>
<dbReference type="GO" id="GO:0048269">
    <property type="term" value="C:methionine adenosyltransferase complex"/>
    <property type="evidence" value="ECO:0007669"/>
    <property type="project" value="TreeGrafter"/>
</dbReference>
<dbReference type="PANTHER" id="PTHR10491">
    <property type="entry name" value="DTDP-4-DEHYDRORHAMNOSE REDUCTASE"/>
    <property type="match status" value="1"/>
</dbReference>
<keyword evidence="2" id="KW-0560">Oxidoreductase</keyword>
<dbReference type="Proteomes" id="UP000178227">
    <property type="component" value="Unassembled WGS sequence"/>
</dbReference>
<reference evidence="4 5" key="1">
    <citation type="journal article" date="2016" name="Nat. Commun.">
        <title>Thousands of microbial genomes shed light on interconnected biogeochemical processes in an aquifer system.</title>
        <authorList>
            <person name="Anantharaman K."/>
            <person name="Brown C.T."/>
            <person name="Hug L.A."/>
            <person name="Sharon I."/>
            <person name="Castelle C.J."/>
            <person name="Probst A.J."/>
            <person name="Thomas B.C."/>
            <person name="Singh A."/>
            <person name="Wilkins M.J."/>
            <person name="Karaoz U."/>
            <person name="Brodie E.L."/>
            <person name="Williams K.H."/>
            <person name="Hubbard S.S."/>
            <person name="Banfield J.F."/>
        </authorList>
    </citation>
    <scope>NUCLEOTIDE SEQUENCE [LARGE SCALE GENOMIC DNA]</scope>
</reference>
<dbReference type="EC" id="1.1.1.133" evidence="2"/>
<dbReference type="Pfam" id="PF04321">
    <property type="entry name" value="RmlD_sub_bind"/>
    <property type="match status" value="1"/>
</dbReference>
<dbReference type="InterPro" id="IPR036291">
    <property type="entry name" value="NAD(P)-bd_dom_sf"/>
</dbReference>
<proteinExistence type="inferred from homology"/>
<evidence type="ECO:0000256" key="1">
    <source>
        <dbReference type="ARBA" id="ARBA00010944"/>
    </source>
</evidence>
<dbReference type="InterPro" id="IPR029903">
    <property type="entry name" value="RmlD-like-bd"/>
</dbReference>
<dbReference type="STRING" id="1802694.A2918_03390"/>
<evidence type="ECO:0000313" key="4">
    <source>
        <dbReference type="EMBL" id="OGN22177.1"/>
    </source>
</evidence>
<dbReference type="EMBL" id="MGKI01000014">
    <property type="protein sequence ID" value="OGN22177.1"/>
    <property type="molecule type" value="Genomic_DNA"/>
</dbReference>
<protein>
    <recommendedName>
        <fullName evidence="2">dTDP-4-dehydrorhamnose reductase</fullName>
        <ecNumber evidence="2">1.1.1.133</ecNumber>
    </recommendedName>
</protein>
<dbReference type="GO" id="GO:0019305">
    <property type="term" value="P:dTDP-rhamnose biosynthetic process"/>
    <property type="evidence" value="ECO:0007669"/>
    <property type="project" value="UniProtKB-UniPathway"/>
</dbReference>
<dbReference type="GO" id="GO:0008831">
    <property type="term" value="F:dTDP-4-dehydrorhamnose reductase activity"/>
    <property type="evidence" value="ECO:0007669"/>
    <property type="project" value="UniProtKB-EC"/>
</dbReference>
<accession>A0A1F8G9Y7</accession>
<comment type="pathway">
    <text evidence="2">Carbohydrate biosynthesis; dTDP-L-rhamnose biosynthesis.</text>
</comment>
<dbReference type="GO" id="GO:0048270">
    <property type="term" value="F:methionine adenosyltransferase regulator activity"/>
    <property type="evidence" value="ECO:0007669"/>
    <property type="project" value="TreeGrafter"/>
</dbReference>
<dbReference type="CDD" id="cd05254">
    <property type="entry name" value="dTDP_HR_like_SDR_e"/>
    <property type="match status" value="1"/>
</dbReference>
<organism evidence="4 5">
    <name type="scientific">Candidatus Yanofskybacteria bacterium RIFCSPLOWO2_01_FULL_42_49</name>
    <dbReference type="NCBI Taxonomy" id="1802694"/>
    <lineage>
        <taxon>Bacteria</taxon>
        <taxon>Candidatus Yanofskyibacteriota</taxon>
    </lineage>
</organism>